<dbReference type="RefSeq" id="WP_024844418.1">
    <property type="nucleotide sequence ID" value="NZ_CP058690.1"/>
</dbReference>
<organism evidence="1 2">
    <name type="scientific">Paracoccus pantotrophus</name>
    <name type="common">Thiosphaera pantotropha</name>
    <dbReference type="NCBI Taxonomy" id="82367"/>
    <lineage>
        <taxon>Bacteria</taxon>
        <taxon>Pseudomonadati</taxon>
        <taxon>Pseudomonadota</taxon>
        <taxon>Alphaproteobacteria</taxon>
        <taxon>Rhodobacterales</taxon>
        <taxon>Paracoccaceae</taxon>
        <taxon>Paracoccus</taxon>
    </lineage>
</organism>
<proteinExistence type="predicted"/>
<evidence type="ECO:0000313" key="1">
    <source>
        <dbReference type="EMBL" id="QLH15029.1"/>
    </source>
</evidence>
<protein>
    <submittedName>
        <fullName evidence="1">Uncharacterized protein</fullName>
    </submittedName>
</protein>
<dbReference type="AlphaFoldDB" id="A0A7H9BVI6"/>
<evidence type="ECO:0000313" key="2">
    <source>
        <dbReference type="Proteomes" id="UP000509322"/>
    </source>
</evidence>
<sequence length="128" mass="13905">MTSDIVSVEIGRSTWQGPAEEAPGWAPEVRLASREELLAGEILAELTRARAKFPGKNVTFAALVEEVGELATATFEESADRVRKEAVQVAVMAMRMVLDGDHSFEPWRAEKGLDPLDPALRALSEGQA</sequence>
<reference evidence="1 2" key="1">
    <citation type="submission" date="2020-07" db="EMBL/GenBank/DDBJ databases">
        <title>The complete genome of Paracoccus pantotrophus ACCC 10489.</title>
        <authorList>
            <person name="Si Y."/>
        </authorList>
    </citation>
    <scope>NUCLEOTIDE SEQUENCE [LARGE SCALE GENOMIC DNA]</scope>
    <source>
        <strain evidence="1 2">ACCC10489</strain>
    </source>
</reference>
<accession>A0A7H9BVI6</accession>
<name>A0A7H9BVI6_PARPN</name>
<gene>
    <name evidence="1" type="ORF">HYQ43_12300</name>
</gene>
<dbReference type="EMBL" id="CP058690">
    <property type="protein sequence ID" value="QLH15029.1"/>
    <property type="molecule type" value="Genomic_DNA"/>
</dbReference>
<dbReference type="Proteomes" id="UP000509322">
    <property type="component" value="Chromosome 2"/>
</dbReference>